<sequence>MSVFTPLTPAQIQPWLKAQGITELINMRGIAAGTVNTNYWLTTNVGEWILTLVEDRPAAAVTPVMELMAALADAGLKVPGVQRSLNGDVVTELANKPATLVTALPGRQPDIDQDSCAQMGAFLGQLHQQCLDIAPIPMNFGPAWQADRMAHWRQRLPSEKTQHLDISWARIQPLWQQELPMAWTHGDLFPDNALYADGQLSTVIDWYFASWAPCLWDLAVAVNAWCGARAEHDPLVVAVLSGYGQQRALTAAEQAAFPRMREAAALRFWLSRLDAAALAQQSSEITVKSPDEQENMLLDLQHLHG</sequence>
<reference evidence="11" key="1">
    <citation type="journal article" date="2019" name="Int. J. Syst. Evol. Microbiol.">
        <title>The Global Catalogue of Microorganisms (GCM) 10K type strain sequencing project: providing services to taxonomists for standard genome sequencing and annotation.</title>
        <authorList>
            <consortium name="The Broad Institute Genomics Platform"/>
            <consortium name="The Broad Institute Genome Sequencing Center for Infectious Disease"/>
            <person name="Wu L."/>
            <person name="Ma J."/>
        </authorList>
    </citation>
    <scope>NUCLEOTIDE SEQUENCE [LARGE SCALE GENOMIC DNA]</scope>
    <source>
        <strain evidence="11">IBRC 10765</strain>
    </source>
</reference>
<dbReference type="GO" id="GO:0016301">
    <property type="term" value="F:kinase activity"/>
    <property type="evidence" value="ECO:0007669"/>
    <property type="project" value="UniProtKB-KW"/>
</dbReference>
<comment type="caution">
    <text evidence="10">The sequence shown here is derived from an EMBL/GenBank/DDBJ whole genome shotgun (WGS) entry which is preliminary data.</text>
</comment>
<dbReference type="Pfam" id="PF01636">
    <property type="entry name" value="APH"/>
    <property type="match status" value="1"/>
</dbReference>
<dbReference type="RefSeq" id="WP_380692726.1">
    <property type="nucleotide sequence ID" value="NZ_JBHRYR010000002.1"/>
</dbReference>
<organism evidence="10 11">
    <name type="scientific">Saccharospirillum mangrovi</name>
    <dbReference type="NCBI Taxonomy" id="2161747"/>
    <lineage>
        <taxon>Bacteria</taxon>
        <taxon>Pseudomonadati</taxon>
        <taxon>Pseudomonadota</taxon>
        <taxon>Gammaproteobacteria</taxon>
        <taxon>Oceanospirillales</taxon>
        <taxon>Saccharospirillaceae</taxon>
        <taxon>Saccharospirillum</taxon>
    </lineage>
</organism>
<dbReference type="InterPro" id="IPR011009">
    <property type="entry name" value="Kinase-like_dom_sf"/>
</dbReference>
<dbReference type="Gene3D" id="3.30.200.20">
    <property type="entry name" value="Phosphorylase Kinase, domain 1"/>
    <property type="match status" value="1"/>
</dbReference>
<evidence type="ECO:0000256" key="7">
    <source>
        <dbReference type="ARBA" id="ARBA00038240"/>
    </source>
</evidence>
<proteinExistence type="inferred from homology"/>
<dbReference type="SUPFAM" id="SSF56112">
    <property type="entry name" value="Protein kinase-like (PK-like)"/>
    <property type="match status" value="1"/>
</dbReference>
<dbReference type="EMBL" id="JBHRYR010000002">
    <property type="protein sequence ID" value="MFC3851539.1"/>
    <property type="molecule type" value="Genomic_DNA"/>
</dbReference>
<comment type="catalytic activity">
    <reaction evidence="8">
        <text>L-homoserine + ATP = O-phospho-L-homoserine + ADP + H(+)</text>
        <dbReference type="Rhea" id="RHEA:13985"/>
        <dbReference type="ChEBI" id="CHEBI:15378"/>
        <dbReference type="ChEBI" id="CHEBI:30616"/>
        <dbReference type="ChEBI" id="CHEBI:57476"/>
        <dbReference type="ChEBI" id="CHEBI:57590"/>
        <dbReference type="ChEBI" id="CHEBI:456216"/>
        <dbReference type="EC" id="2.7.1.39"/>
    </reaction>
</comment>
<name>A0ABV7ZUC4_9GAMM</name>
<dbReference type="InterPro" id="IPR050249">
    <property type="entry name" value="Pseudomonas-type_ThrB"/>
</dbReference>
<comment type="similarity">
    <text evidence="7 8">Belongs to the pseudomonas-type ThrB family.</text>
</comment>
<keyword evidence="4 8" id="KW-0547">Nucleotide-binding</keyword>
<feature type="domain" description="Aminoglycoside phosphotransferase" evidence="9">
    <location>
        <begin position="28"/>
        <end position="244"/>
    </location>
</feature>
<evidence type="ECO:0000256" key="3">
    <source>
        <dbReference type="ARBA" id="ARBA00022697"/>
    </source>
</evidence>
<dbReference type="InterPro" id="IPR002575">
    <property type="entry name" value="Aminoglycoside_PTrfase"/>
</dbReference>
<evidence type="ECO:0000256" key="2">
    <source>
        <dbReference type="ARBA" id="ARBA00022679"/>
    </source>
</evidence>
<keyword evidence="2 8" id="KW-0808">Transferase</keyword>
<keyword evidence="6 8" id="KW-0067">ATP-binding</keyword>
<keyword evidence="1 8" id="KW-0028">Amino-acid biosynthesis</keyword>
<evidence type="ECO:0000256" key="4">
    <source>
        <dbReference type="ARBA" id="ARBA00022741"/>
    </source>
</evidence>
<evidence type="ECO:0000256" key="5">
    <source>
        <dbReference type="ARBA" id="ARBA00022777"/>
    </source>
</evidence>
<dbReference type="PANTHER" id="PTHR21064">
    <property type="entry name" value="AMINOGLYCOSIDE PHOSPHOTRANSFERASE DOMAIN-CONTAINING PROTEIN-RELATED"/>
    <property type="match status" value="1"/>
</dbReference>
<dbReference type="PANTHER" id="PTHR21064:SF6">
    <property type="entry name" value="AMINOGLYCOSIDE PHOSPHOTRANSFERASE DOMAIN-CONTAINING PROTEIN"/>
    <property type="match status" value="1"/>
</dbReference>
<dbReference type="Proteomes" id="UP001595617">
    <property type="component" value="Unassembled WGS sequence"/>
</dbReference>
<dbReference type="HAMAP" id="MF_00301">
    <property type="entry name" value="Homoser_kinase_2"/>
    <property type="match status" value="1"/>
</dbReference>
<keyword evidence="5 8" id="KW-0418">Kinase</keyword>
<evidence type="ECO:0000313" key="10">
    <source>
        <dbReference type="EMBL" id="MFC3851539.1"/>
    </source>
</evidence>
<evidence type="ECO:0000259" key="9">
    <source>
        <dbReference type="Pfam" id="PF01636"/>
    </source>
</evidence>
<comment type="pathway">
    <text evidence="8">Amino-acid biosynthesis; L-threonine biosynthesis; L-threonine from L-aspartate: step 4/5.</text>
</comment>
<gene>
    <name evidence="8" type="primary">thrB</name>
    <name evidence="10" type="ORF">ACFOOG_01730</name>
</gene>
<dbReference type="EC" id="2.7.1.39" evidence="8"/>
<keyword evidence="11" id="KW-1185">Reference proteome</keyword>
<evidence type="ECO:0000256" key="1">
    <source>
        <dbReference type="ARBA" id="ARBA00022605"/>
    </source>
</evidence>
<dbReference type="Gene3D" id="3.90.1200.10">
    <property type="match status" value="1"/>
</dbReference>
<accession>A0ABV7ZUC4</accession>
<evidence type="ECO:0000256" key="8">
    <source>
        <dbReference type="HAMAP-Rule" id="MF_00301"/>
    </source>
</evidence>
<protein>
    <recommendedName>
        <fullName evidence="8">Homoserine kinase</fullName>
        <shortName evidence="8">HK</shortName>
        <shortName evidence="8">HSK</shortName>
        <ecNumber evidence="8">2.7.1.39</ecNumber>
    </recommendedName>
</protein>
<dbReference type="CDD" id="cd05153">
    <property type="entry name" value="HomoserineK_II"/>
    <property type="match status" value="1"/>
</dbReference>
<evidence type="ECO:0000256" key="6">
    <source>
        <dbReference type="ARBA" id="ARBA00022840"/>
    </source>
</evidence>
<keyword evidence="3 8" id="KW-0791">Threonine biosynthesis</keyword>
<dbReference type="InterPro" id="IPR005280">
    <property type="entry name" value="Homoserine_kinase_II"/>
</dbReference>
<evidence type="ECO:0000313" key="11">
    <source>
        <dbReference type="Proteomes" id="UP001595617"/>
    </source>
</evidence>